<protein>
    <recommendedName>
        <fullName evidence="4">LysM domain-containing protein</fullName>
    </recommendedName>
</protein>
<feature type="compositionally biased region" description="Polar residues" evidence="1">
    <location>
        <begin position="293"/>
        <end position="303"/>
    </location>
</feature>
<dbReference type="AlphaFoldDB" id="A0A1X3DM44"/>
<evidence type="ECO:0008006" key="4">
    <source>
        <dbReference type="Google" id="ProtNLM"/>
    </source>
</evidence>
<sequence length="818" mass="87270">MLIIYSQAVRLPTRTGDNNLKNNHRIKLIAASLALTTSLSAVGGLGGLNVQSNLGEPFSGTVTVTGEEAKVLLNGGNASLSDSNLRTSVRKSGDKAVINIRSNTPINDPVLVFQVGVGSQSRQYTAIIDPADYAAGSAAASQGENRSAAVDQSASERTVSPRSAQQKPSIKQAQDQAKRKENKKSNAYAKVERNRDAASAEQKSFVPLEGNYKVRHGETLTFIAEKVRPQGLTLSETINALVLANPKVFPDNNPDIVIAGSMLSIPAAAELRSLSKQGVAAVKKTEETVVETPAQTVQASQPAVSVEAPGEAEKTPESQTTASVTPAASEPVVTKAEEEKASAPAAVATENTPKSEAVPSTKPTVAETENSGWWRWLLFAGLGAIALWLLLRLAAKKKDHVEQADENDQILLKEAAEETNLHAQNLNSSASSTVAKPSESSLPHPGAVSGAAAATVAAATQAKTAEEGLDVEDDFDDEIFFTETETIPADRPENNFSLDLGSIDRAQNGIVSGALTQDEETQKRENANWDAIESTESVYEPEPENEYQHVAVEFTPVEDTAQSVEVVEIAEISSNEGKLEQSDEPDAVNIEFETENQDQVSTVQEADVSEISSQQDESVAVNTVEFEPLEFEASDSSEADKLALSESESSTFNQVPAASAEVTETNSAESIVEFDTQAVESGSVEQITETYEATSFANQASDSQVGEAWITAEADNSAIAFQDEELAKPVEVNVSDDDGETIEWESIELEGDSERSETGFISESVGMTAPLEAKYELAQMYVEIGDPDAARETLQELLEEANGSILEKTEAMLAELNK</sequence>
<dbReference type="STRING" id="1931275.BV914_03345"/>
<proteinExistence type="predicted"/>
<name>A0A1X3DM44_9NEIS</name>
<feature type="compositionally biased region" description="Polar residues" evidence="1">
    <location>
        <begin position="144"/>
        <end position="175"/>
    </location>
</feature>
<dbReference type="RefSeq" id="WP_085357541.1">
    <property type="nucleotide sequence ID" value="NZ_MTAB01000001.1"/>
</dbReference>
<dbReference type="NCBIfam" id="TIGR03504">
    <property type="entry name" value="FimV_Cterm"/>
    <property type="match status" value="1"/>
</dbReference>
<reference evidence="3" key="1">
    <citation type="submission" date="2017-01" db="EMBL/GenBank/DDBJ databases">
        <authorList>
            <person name="Mah S.A."/>
            <person name="Swanson W.J."/>
            <person name="Moy G.W."/>
            <person name="Vacquier V.D."/>
        </authorList>
    </citation>
    <scope>NUCLEOTIDE SEQUENCE [LARGE SCALE GENOMIC DNA]</scope>
    <source>
        <strain evidence="3">124861</strain>
    </source>
</reference>
<dbReference type="Gene3D" id="1.20.58.2200">
    <property type="match status" value="1"/>
</dbReference>
<organism evidence="2 3">
    <name type="scientific">Neisseria dumasiana</name>
    <dbReference type="NCBI Taxonomy" id="1931275"/>
    <lineage>
        <taxon>Bacteria</taxon>
        <taxon>Pseudomonadati</taxon>
        <taxon>Pseudomonadota</taxon>
        <taxon>Betaproteobacteria</taxon>
        <taxon>Neisseriales</taxon>
        <taxon>Neisseriaceae</taxon>
        <taxon>Neisseria</taxon>
    </lineage>
</organism>
<dbReference type="Gene3D" id="3.10.350.10">
    <property type="entry name" value="LysM domain"/>
    <property type="match status" value="1"/>
</dbReference>
<feature type="region of interest" description="Disordered" evidence="1">
    <location>
        <begin position="293"/>
        <end position="366"/>
    </location>
</feature>
<gene>
    <name evidence="2" type="ORF">BV912_00340</name>
</gene>
<feature type="compositionally biased region" description="Polar residues" evidence="1">
    <location>
        <begin position="646"/>
        <end position="666"/>
    </location>
</feature>
<dbReference type="EMBL" id="MTAB01000001">
    <property type="protein sequence ID" value="OSI25360.1"/>
    <property type="molecule type" value="Genomic_DNA"/>
</dbReference>
<evidence type="ECO:0000313" key="3">
    <source>
        <dbReference type="Proteomes" id="UP000193303"/>
    </source>
</evidence>
<dbReference type="InterPro" id="IPR036779">
    <property type="entry name" value="LysM_dom_sf"/>
</dbReference>
<comment type="caution">
    <text evidence="2">The sequence shown here is derived from an EMBL/GenBank/DDBJ whole genome shotgun (WGS) entry which is preliminary data.</text>
</comment>
<evidence type="ECO:0000313" key="2">
    <source>
        <dbReference type="EMBL" id="OSI25360.1"/>
    </source>
</evidence>
<dbReference type="InterPro" id="IPR020011">
    <property type="entry name" value="FimV_C"/>
</dbReference>
<evidence type="ECO:0000256" key="1">
    <source>
        <dbReference type="SAM" id="MobiDB-lite"/>
    </source>
</evidence>
<feature type="region of interest" description="Disordered" evidence="1">
    <location>
        <begin position="631"/>
        <end position="666"/>
    </location>
</feature>
<dbReference type="InterPro" id="IPR038440">
    <property type="entry name" value="FimV_C_sf"/>
</dbReference>
<accession>A0A1X3DM44</accession>
<feature type="region of interest" description="Disordered" evidence="1">
    <location>
        <begin position="427"/>
        <end position="448"/>
    </location>
</feature>
<dbReference type="Proteomes" id="UP000193303">
    <property type="component" value="Unassembled WGS sequence"/>
</dbReference>
<feature type="compositionally biased region" description="Polar residues" evidence="1">
    <location>
        <begin position="427"/>
        <end position="441"/>
    </location>
</feature>
<feature type="compositionally biased region" description="Polar residues" evidence="1">
    <location>
        <begin position="317"/>
        <end position="326"/>
    </location>
</feature>
<feature type="region of interest" description="Disordered" evidence="1">
    <location>
        <begin position="144"/>
        <end position="202"/>
    </location>
</feature>
<dbReference type="OrthoDB" id="5298707at2"/>